<dbReference type="GO" id="GO:0016787">
    <property type="term" value="F:hydrolase activity"/>
    <property type="evidence" value="ECO:0007669"/>
    <property type="project" value="UniProtKB-KW"/>
</dbReference>
<protein>
    <submittedName>
        <fullName evidence="2">Serine hydrolase</fullName>
    </submittedName>
</protein>
<name>A0A2V4N1B1_9RHOB</name>
<keyword evidence="3" id="KW-1185">Reference proteome</keyword>
<dbReference type="SUPFAM" id="SSF56601">
    <property type="entry name" value="beta-lactamase/transpeptidase-like"/>
    <property type="match status" value="1"/>
</dbReference>
<dbReference type="Gene3D" id="3.40.710.10">
    <property type="entry name" value="DD-peptidase/beta-lactamase superfamily"/>
    <property type="match status" value="1"/>
</dbReference>
<sequence>MERYVDERKYPGSSVLLHRHGEEVYHHACGMRDIEKALPFERDTAARIYSMTKPITSVAIMMLAERGLFHLDAPVSDFLPEFAQMRALKPGATSIDDTEPCATPNLQQLLTHTSGLSYPFNPGVLPREMEAQGIIFRADDAVLEETTKRLAALPLAFKPGTKWEYSVSIDVLGRIVEVVSGKDLRTFFREEIFAPLGMEETDFHVPATCRDRFAALYTPLSGNPMELNAAKGDSDTLRCVDRPEKSIFLEPTLYSGGGGLISTLDDYMKFVEMLRRGGMADGGRLLSPNTLKFMMRNHLDGDIAAMGPSSFAEQPMRGTGFGLGGSVVLDPGRVGVPGSVGDFSWGGMASTFFWIDPVLDLTAVFFTQLTPSSSYPSRAEMKAIVHGALVA</sequence>
<dbReference type="InterPro" id="IPR012338">
    <property type="entry name" value="Beta-lactam/transpept-like"/>
</dbReference>
<accession>A0A2V4N1B1</accession>
<evidence type="ECO:0000313" key="3">
    <source>
        <dbReference type="Proteomes" id="UP000248012"/>
    </source>
</evidence>
<evidence type="ECO:0000259" key="1">
    <source>
        <dbReference type="Pfam" id="PF00144"/>
    </source>
</evidence>
<dbReference type="InterPro" id="IPR050789">
    <property type="entry name" value="Diverse_Enzym_Activities"/>
</dbReference>
<dbReference type="InterPro" id="IPR001466">
    <property type="entry name" value="Beta-lactam-related"/>
</dbReference>
<dbReference type="OrthoDB" id="5377981at2"/>
<dbReference type="Pfam" id="PF00144">
    <property type="entry name" value="Beta-lactamase"/>
    <property type="match status" value="1"/>
</dbReference>
<dbReference type="AlphaFoldDB" id="A0A2V4N1B1"/>
<dbReference type="PANTHER" id="PTHR43283">
    <property type="entry name" value="BETA-LACTAMASE-RELATED"/>
    <property type="match status" value="1"/>
</dbReference>
<evidence type="ECO:0000313" key="2">
    <source>
        <dbReference type="EMBL" id="PYC47732.1"/>
    </source>
</evidence>
<gene>
    <name evidence="2" type="ORF">DI396_08950</name>
</gene>
<reference evidence="2 3" key="1">
    <citation type="submission" date="2018-05" db="EMBL/GenBank/DDBJ databases">
        <title>Oceanovita maritima gen. nov., sp. nov., a marine bacterium in the family Rhodobacteraceae isolated from surface seawater of Lundu port Xiamen, China.</title>
        <authorList>
            <person name="Hetharua B.H."/>
            <person name="Min D."/>
            <person name="Liao H."/>
            <person name="Tian Y."/>
        </authorList>
    </citation>
    <scope>NUCLEOTIDE SEQUENCE [LARGE SCALE GENOMIC DNA]</scope>
    <source>
        <strain evidence="2 3">FSX-11</strain>
    </source>
</reference>
<feature type="domain" description="Beta-lactamase-related" evidence="1">
    <location>
        <begin position="2"/>
        <end position="378"/>
    </location>
</feature>
<comment type="caution">
    <text evidence="2">The sequence shown here is derived from an EMBL/GenBank/DDBJ whole genome shotgun (WGS) entry which is preliminary data.</text>
</comment>
<dbReference type="Proteomes" id="UP000248012">
    <property type="component" value="Unassembled WGS sequence"/>
</dbReference>
<proteinExistence type="predicted"/>
<organism evidence="2 3">
    <name type="scientific">Litorivita pollutaquae</name>
    <dbReference type="NCBI Taxonomy" id="2200892"/>
    <lineage>
        <taxon>Bacteria</taxon>
        <taxon>Pseudomonadati</taxon>
        <taxon>Pseudomonadota</taxon>
        <taxon>Alphaproteobacteria</taxon>
        <taxon>Rhodobacterales</taxon>
        <taxon>Paracoccaceae</taxon>
        <taxon>Litorivita</taxon>
    </lineage>
</organism>
<dbReference type="PANTHER" id="PTHR43283:SF3">
    <property type="entry name" value="BETA-LACTAMASE FAMILY PROTEIN (AFU_ORTHOLOGUE AFUA_5G07500)"/>
    <property type="match status" value="1"/>
</dbReference>
<dbReference type="EMBL" id="QFVT01000005">
    <property type="protein sequence ID" value="PYC47732.1"/>
    <property type="molecule type" value="Genomic_DNA"/>
</dbReference>
<keyword evidence="2" id="KW-0378">Hydrolase</keyword>